<sequence>MFKFLVWCIAWSLILMAVAATFAAGCAVGQA</sequence>
<proteinExistence type="predicted"/>
<evidence type="ECO:0000313" key="1">
    <source>
        <dbReference type="EMBL" id="ANA08031.1"/>
    </source>
</evidence>
<organism evidence="1">
    <name type="scientific">uncultured bacterium 5G4</name>
    <dbReference type="NCBI Taxonomy" id="1701326"/>
    <lineage>
        <taxon>Bacteria</taxon>
        <taxon>environmental samples</taxon>
    </lineage>
</organism>
<evidence type="ECO:0008006" key="2">
    <source>
        <dbReference type="Google" id="ProtNLM"/>
    </source>
</evidence>
<dbReference type="EMBL" id="KT342856">
    <property type="protein sequence ID" value="ANA08031.1"/>
    <property type="molecule type" value="Genomic_DNA"/>
</dbReference>
<protein>
    <recommendedName>
        <fullName evidence="2">Lipoprotein</fullName>
    </recommendedName>
</protein>
<name>A0A166H2I0_9BACT</name>
<accession>A0A166H2I0</accession>
<dbReference type="AlphaFoldDB" id="A0A166H2I0"/>
<dbReference type="PROSITE" id="PS51257">
    <property type="entry name" value="PROKAR_LIPOPROTEIN"/>
    <property type="match status" value="1"/>
</dbReference>
<reference evidence="1" key="1">
    <citation type="submission" date="2015-07" db="EMBL/GenBank/DDBJ databases">
        <title>Exploring the genomic information of specific uncultured soil bacteria through a new metagenomic library-based strategy.</title>
        <authorList>
            <person name="Liu Y."/>
            <person name="Zhang R."/>
        </authorList>
    </citation>
    <scope>NUCLEOTIDE SEQUENCE</scope>
</reference>
<gene>
    <name evidence="1" type="ORF">5G4_002</name>
</gene>